<organism evidence="2 3">
    <name type="scientific">Tropicimonas isoalkanivorans</name>
    <dbReference type="NCBI Taxonomy" id="441112"/>
    <lineage>
        <taxon>Bacteria</taxon>
        <taxon>Pseudomonadati</taxon>
        <taxon>Pseudomonadota</taxon>
        <taxon>Alphaproteobacteria</taxon>
        <taxon>Rhodobacterales</taxon>
        <taxon>Roseobacteraceae</taxon>
        <taxon>Tropicimonas</taxon>
    </lineage>
</organism>
<dbReference type="RefSeq" id="WP_093359739.1">
    <property type="nucleotide sequence ID" value="NZ_FOLG01000002.1"/>
</dbReference>
<reference evidence="2 3" key="1">
    <citation type="submission" date="2016-10" db="EMBL/GenBank/DDBJ databases">
        <authorList>
            <person name="de Groot N.N."/>
        </authorList>
    </citation>
    <scope>NUCLEOTIDE SEQUENCE [LARGE SCALE GENOMIC DNA]</scope>
    <source>
        <strain evidence="2 3">DSM 19548</strain>
    </source>
</reference>
<evidence type="ECO:0000313" key="3">
    <source>
        <dbReference type="Proteomes" id="UP000198728"/>
    </source>
</evidence>
<dbReference type="InterPro" id="IPR010710">
    <property type="entry name" value="DUF1289"/>
</dbReference>
<proteinExistence type="predicted"/>
<feature type="region of interest" description="Disordered" evidence="1">
    <location>
        <begin position="59"/>
        <end position="78"/>
    </location>
</feature>
<dbReference type="STRING" id="441112.SAMN04488094_102383"/>
<dbReference type="OrthoDB" id="9811423at2"/>
<evidence type="ECO:0000256" key="1">
    <source>
        <dbReference type="SAM" id="MobiDB-lite"/>
    </source>
</evidence>
<dbReference type="Pfam" id="PF06945">
    <property type="entry name" value="DUF1289"/>
    <property type="match status" value="1"/>
</dbReference>
<accession>A0A1I1G169</accession>
<gene>
    <name evidence="2" type="ORF">SAMN04488094_102383</name>
</gene>
<name>A0A1I1G169_9RHOB</name>
<keyword evidence="3" id="KW-1185">Reference proteome</keyword>
<dbReference type="Proteomes" id="UP000198728">
    <property type="component" value="Unassembled WGS sequence"/>
</dbReference>
<protein>
    <recommendedName>
        <fullName evidence="4">DUF1289 domain-containing protein</fullName>
    </recommendedName>
</protein>
<evidence type="ECO:0000313" key="2">
    <source>
        <dbReference type="EMBL" id="SFC05569.1"/>
    </source>
</evidence>
<evidence type="ECO:0008006" key="4">
    <source>
        <dbReference type="Google" id="ProtNLM"/>
    </source>
</evidence>
<dbReference type="PANTHER" id="PTHR35175:SF2">
    <property type="entry name" value="DUF1289 DOMAIN-CONTAINING PROTEIN"/>
    <property type="match status" value="1"/>
</dbReference>
<feature type="compositionally biased region" description="Basic residues" evidence="1">
    <location>
        <begin position="63"/>
        <end position="78"/>
    </location>
</feature>
<sequence length="78" mass="8629">MNEDDQRERAEIESPCTKVCVIHPAERICVGCLRTLEEIGGWARMTPGERRAVMADLPGRAPRLAKRRGGRAARTGKA</sequence>
<dbReference type="EMBL" id="FOLG01000002">
    <property type="protein sequence ID" value="SFC05569.1"/>
    <property type="molecule type" value="Genomic_DNA"/>
</dbReference>
<dbReference type="AlphaFoldDB" id="A0A1I1G169"/>
<dbReference type="PANTHER" id="PTHR35175">
    <property type="entry name" value="DUF1289 DOMAIN-CONTAINING PROTEIN"/>
    <property type="match status" value="1"/>
</dbReference>